<accession>A0AAV1S3N6</accession>
<proteinExistence type="predicted"/>
<dbReference type="Proteomes" id="UP001314170">
    <property type="component" value="Unassembled WGS sequence"/>
</dbReference>
<organism evidence="1 2">
    <name type="scientific">Dovyalis caffra</name>
    <dbReference type="NCBI Taxonomy" id="77055"/>
    <lineage>
        <taxon>Eukaryota</taxon>
        <taxon>Viridiplantae</taxon>
        <taxon>Streptophyta</taxon>
        <taxon>Embryophyta</taxon>
        <taxon>Tracheophyta</taxon>
        <taxon>Spermatophyta</taxon>
        <taxon>Magnoliopsida</taxon>
        <taxon>eudicotyledons</taxon>
        <taxon>Gunneridae</taxon>
        <taxon>Pentapetalae</taxon>
        <taxon>rosids</taxon>
        <taxon>fabids</taxon>
        <taxon>Malpighiales</taxon>
        <taxon>Salicaceae</taxon>
        <taxon>Flacourtieae</taxon>
        <taxon>Dovyalis</taxon>
    </lineage>
</organism>
<dbReference type="EMBL" id="CAWUPB010001160">
    <property type="protein sequence ID" value="CAK7343770.1"/>
    <property type="molecule type" value="Genomic_DNA"/>
</dbReference>
<feature type="non-terminal residue" evidence="1">
    <location>
        <position position="53"/>
    </location>
</feature>
<evidence type="ECO:0000313" key="1">
    <source>
        <dbReference type="EMBL" id="CAK7343770.1"/>
    </source>
</evidence>
<gene>
    <name evidence="1" type="ORF">DCAF_LOCUS17482</name>
</gene>
<sequence length="53" mass="6364">MGRGCSEENFSEYRKGTELNKIGKELSMLYFFWLFPFFNVFWRERKDAAESNG</sequence>
<dbReference type="AlphaFoldDB" id="A0AAV1S3N6"/>
<comment type="caution">
    <text evidence="1">The sequence shown here is derived from an EMBL/GenBank/DDBJ whole genome shotgun (WGS) entry which is preliminary data.</text>
</comment>
<name>A0AAV1S3N6_9ROSI</name>
<evidence type="ECO:0000313" key="2">
    <source>
        <dbReference type="Proteomes" id="UP001314170"/>
    </source>
</evidence>
<keyword evidence="2" id="KW-1185">Reference proteome</keyword>
<protein>
    <submittedName>
        <fullName evidence="1">Uncharacterized protein</fullName>
    </submittedName>
</protein>
<reference evidence="1 2" key="1">
    <citation type="submission" date="2024-01" db="EMBL/GenBank/DDBJ databases">
        <authorList>
            <person name="Waweru B."/>
        </authorList>
    </citation>
    <scope>NUCLEOTIDE SEQUENCE [LARGE SCALE GENOMIC DNA]</scope>
</reference>